<accession>A0ABW0GJ00</accession>
<comment type="similarity">
    <text evidence="1">Belongs to the sulfur carrier protein TusA family.</text>
</comment>
<evidence type="ECO:0000256" key="1">
    <source>
        <dbReference type="ARBA" id="ARBA00008984"/>
    </source>
</evidence>
<dbReference type="Proteomes" id="UP001596122">
    <property type="component" value="Unassembled WGS sequence"/>
</dbReference>
<evidence type="ECO:0000256" key="2">
    <source>
        <dbReference type="SAM" id="MobiDB-lite"/>
    </source>
</evidence>
<dbReference type="Pfam" id="PF01206">
    <property type="entry name" value="TusA"/>
    <property type="match status" value="1"/>
</dbReference>
<dbReference type="SUPFAM" id="SSF64307">
    <property type="entry name" value="SirA-like"/>
    <property type="match status" value="1"/>
</dbReference>
<proteinExistence type="inferred from homology"/>
<feature type="region of interest" description="Disordered" evidence="2">
    <location>
        <begin position="82"/>
        <end position="109"/>
    </location>
</feature>
<reference evidence="5" key="1">
    <citation type="journal article" date="2019" name="Int. J. Syst. Evol. Microbiol.">
        <title>The Global Catalogue of Microorganisms (GCM) 10K type strain sequencing project: providing services to taxonomists for standard genome sequencing and annotation.</title>
        <authorList>
            <consortium name="The Broad Institute Genomics Platform"/>
            <consortium name="The Broad Institute Genome Sequencing Center for Infectious Disease"/>
            <person name="Wu L."/>
            <person name="Ma J."/>
        </authorList>
    </citation>
    <scope>NUCLEOTIDE SEQUENCE [LARGE SCALE GENOMIC DNA]</scope>
    <source>
        <strain evidence="5">CCUG 43114</strain>
    </source>
</reference>
<evidence type="ECO:0000313" key="5">
    <source>
        <dbReference type="Proteomes" id="UP001596122"/>
    </source>
</evidence>
<dbReference type="Gene3D" id="3.30.110.40">
    <property type="entry name" value="TusA-like domain"/>
    <property type="match status" value="1"/>
</dbReference>
<organism evidence="4 5">
    <name type="scientific">Aquipuribacter nitratireducens</name>
    <dbReference type="NCBI Taxonomy" id="650104"/>
    <lineage>
        <taxon>Bacteria</taxon>
        <taxon>Bacillati</taxon>
        <taxon>Actinomycetota</taxon>
        <taxon>Actinomycetes</taxon>
        <taxon>Micrococcales</taxon>
        <taxon>Intrasporangiaceae</taxon>
        <taxon>Aquipuribacter</taxon>
    </lineage>
</organism>
<sequence>MSTADSADLPHLTVDARGLRCPLPVLRLAAAVRDLAPGTVAAVVATDPAVRHDVPAWARLRGHTVLEVREGEEETYEVVVRLGGGTSTGPGLDRPAGDGVASSAGRRAR</sequence>
<evidence type="ECO:0000259" key="3">
    <source>
        <dbReference type="PROSITE" id="PS01148"/>
    </source>
</evidence>
<dbReference type="InterPro" id="IPR001455">
    <property type="entry name" value="TusA-like"/>
</dbReference>
<dbReference type="PANTHER" id="PTHR33279">
    <property type="entry name" value="SULFUR CARRIER PROTEIN YEDF-RELATED"/>
    <property type="match status" value="1"/>
</dbReference>
<dbReference type="PROSITE" id="PS01148">
    <property type="entry name" value="UPF0033"/>
    <property type="match status" value="1"/>
</dbReference>
<dbReference type="InterPro" id="IPR036868">
    <property type="entry name" value="TusA-like_sf"/>
</dbReference>
<feature type="domain" description="UPF0033" evidence="3">
    <location>
        <begin position="14"/>
        <end position="38"/>
    </location>
</feature>
<gene>
    <name evidence="4" type="ORF">ACFPJ6_03495</name>
</gene>
<dbReference type="EMBL" id="JBHSLD010000004">
    <property type="protein sequence ID" value="MFC5379850.1"/>
    <property type="molecule type" value="Genomic_DNA"/>
</dbReference>
<dbReference type="RefSeq" id="WP_340269074.1">
    <property type="nucleotide sequence ID" value="NZ_JBBEOG010000003.1"/>
</dbReference>
<name>A0ABW0GJ00_9MICO</name>
<comment type="caution">
    <text evidence="4">The sequence shown here is derived from an EMBL/GenBank/DDBJ whole genome shotgun (WGS) entry which is preliminary data.</text>
</comment>
<dbReference type="CDD" id="cd00291">
    <property type="entry name" value="SirA_YedF_YeeD"/>
    <property type="match status" value="1"/>
</dbReference>
<keyword evidence="5" id="KW-1185">Reference proteome</keyword>
<dbReference type="PANTHER" id="PTHR33279:SF6">
    <property type="entry name" value="SULFUR CARRIER PROTEIN YEDF-RELATED"/>
    <property type="match status" value="1"/>
</dbReference>
<protein>
    <submittedName>
        <fullName evidence="4">Sulfurtransferase TusA family protein</fullName>
    </submittedName>
</protein>
<evidence type="ECO:0000313" key="4">
    <source>
        <dbReference type="EMBL" id="MFC5379850.1"/>
    </source>
</evidence>